<gene>
    <name evidence="2" type="ORF">C2845_PM08G14880</name>
</gene>
<keyword evidence="3" id="KW-1185">Reference proteome</keyword>
<evidence type="ECO:0000313" key="2">
    <source>
        <dbReference type="EMBL" id="RLM91996.1"/>
    </source>
</evidence>
<comment type="caution">
    <text evidence="2">The sequence shown here is derived from an EMBL/GenBank/DDBJ whole genome shotgun (WGS) entry which is preliminary data.</text>
</comment>
<dbReference type="OrthoDB" id="1916794at2759"/>
<sequence>MDFHALSRRELQALCKRNAVRANMSNAAMADALQALPSVDGLDEIGRRAAPPPPAVKSADEVIIEEEKTDGSPLPRGGRARSKARTAAADKMDQDVQDQVTFQGSQGAASREVVAPVQVEEVIGQEQRHRCPLPRGGRARVKTRKAAAHKEEVTVLAPDTLQGSQRTAAGEGMALVETEEVATGKRRTRRSARSKMKMALDQKGAEEAAVLEEPKADSCDVAIGSAVVSEKNCDDPKTHNMVVVLEEDVTKSQNVTKTHVVHEMEEVPAPAILRRSQRTSVPIEAEEVGTKKRTRRSTRSKVAAAAPKGQKDDSSEVAIGSTDRSCDCPKEDEGVAVVEEQATKPLEGGNETRRTVAYKMDMPAPATFQGSQRTSAPEAPVPVEAEEAATTRRRRRRAKSKVAGAALNRKKDDCSDAVAIGSPVLVSDQNCDDSKEEQLVAAMEKQVTKPKEVIAEEQEQRSTVHKSASMVKVEDPPTLSILPKVEATDIPDETAHADEETIKENAFTVTCEVDQSNLLVNTLSRFAKPVHKFTVKSEKKEGQS</sequence>
<dbReference type="AlphaFoldDB" id="A0A3L6QYY1"/>
<organism evidence="2 3">
    <name type="scientific">Panicum miliaceum</name>
    <name type="common">Proso millet</name>
    <name type="synonym">Broomcorn millet</name>
    <dbReference type="NCBI Taxonomy" id="4540"/>
    <lineage>
        <taxon>Eukaryota</taxon>
        <taxon>Viridiplantae</taxon>
        <taxon>Streptophyta</taxon>
        <taxon>Embryophyta</taxon>
        <taxon>Tracheophyta</taxon>
        <taxon>Spermatophyta</taxon>
        <taxon>Magnoliopsida</taxon>
        <taxon>Liliopsida</taxon>
        <taxon>Poales</taxon>
        <taxon>Poaceae</taxon>
        <taxon>PACMAD clade</taxon>
        <taxon>Panicoideae</taxon>
        <taxon>Panicodae</taxon>
        <taxon>Paniceae</taxon>
        <taxon>Panicinae</taxon>
        <taxon>Panicum</taxon>
        <taxon>Panicum sect. Panicum</taxon>
    </lineage>
</organism>
<feature type="compositionally biased region" description="Basic and acidic residues" evidence="1">
    <location>
        <begin position="446"/>
        <end position="462"/>
    </location>
</feature>
<evidence type="ECO:0000256" key="1">
    <source>
        <dbReference type="SAM" id="MobiDB-lite"/>
    </source>
</evidence>
<reference evidence="3" key="1">
    <citation type="journal article" date="2019" name="Nat. Commun.">
        <title>The genome of broomcorn millet.</title>
        <authorList>
            <person name="Zou C."/>
            <person name="Miki D."/>
            <person name="Li D."/>
            <person name="Tang Q."/>
            <person name="Xiao L."/>
            <person name="Rajput S."/>
            <person name="Deng P."/>
            <person name="Jia W."/>
            <person name="Huang R."/>
            <person name="Zhang M."/>
            <person name="Sun Y."/>
            <person name="Hu J."/>
            <person name="Fu X."/>
            <person name="Schnable P.S."/>
            <person name="Li F."/>
            <person name="Zhang H."/>
            <person name="Feng B."/>
            <person name="Zhu X."/>
            <person name="Liu R."/>
            <person name="Schnable J.C."/>
            <person name="Zhu J.-K."/>
            <person name="Zhang H."/>
        </authorList>
    </citation>
    <scope>NUCLEOTIDE SEQUENCE [LARGE SCALE GENOMIC DNA]</scope>
</reference>
<dbReference type="Proteomes" id="UP000275267">
    <property type="component" value="Unassembled WGS sequence"/>
</dbReference>
<feature type="compositionally biased region" description="Basic residues" evidence="1">
    <location>
        <begin position="391"/>
        <end position="400"/>
    </location>
</feature>
<dbReference type="EMBL" id="PQIB02000010">
    <property type="protein sequence ID" value="RLM91996.1"/>
    <property type="molecule type" value="Genomic_DNA"/>
</dbReference>
<feature type="region of interest" description="Disordered" evidence="1">
    <location>
        <begin position="366"/>
        <end position="413"/>
    </location>
</feature>
<name>A0A3L6QYY1_PANMI</name>
<dbReference type="PANTHER" id="PTHR33621">
    <property type="entry name" value="ASPARTIC/GLUTAMIC ACID-RICH PROTEIN"/>
    <property type="match status" value="1"/>
</dbReference>
<dbReference type="PANTHER" id="PTHR33621:SF4">
    <property type="entry name" value="SAP DOMAIN-CONTAINING PROTEIN"/>
    <property type="match status" value="1"/>
</dbReference>
<feature type="compositionally biased region" description="Basic and acidic residues" evidence="1">
    <location>
        <begin position="324"/>
        <end position="333"/>
    </location>
</feature>
<feature type="region of interest" description="Disordered" evidence="1">
    <location>
        <begin position="282"/>
        <end position="353"/>
    </location>
</feature>
<feature type="region of interest" description="Disordered" evidence="1">
    <location>
        <begin position="65"/>
        <end position="94"/>
    </location>
</feature>
<feature type="region of interest" description="Disordered" evidence="1">
    <location>
        <begin position="444"/>
        <end position="490"/>
    </location>
</feature>
<evidence type="ECO:0000313" key="3">
    <source>
        <dbReference type="Proteomes" id="UP000275267"/>
    </source>
</evidence>
<proteinExistence type="predicted"/>
<accession>A0A3L6QYY1</accession>
<protein>
    <submittedName>
        <fullName evidence="2">Uncharacterized protein</fullName>
    </submittedName>
</protein>